<feature type="region of interest" description="Disordered" evidence="1">
    <location>
        <begin position="1"/>
        <end position="22"/>
    </location>
</feature>
<dbReference type="RefSeq" id="WP_184172430.1">
    <property type="nucleotide sequence ID" value="NZ_BAABAG010000013.1"/>
</dbReference>
<organism evidence="3 4">
    <name type="scientific">Micrococcus endophyticus</name>
    <dbReference type="NCBI Taxonomy" id="455343"/>
    <lineage>
        <taxon>Bacteria</taxon>
        <taxon>Bacillati</taxon>
        <taxon>Actinomycetota</taxon>
        <taxon>Actinomycetes</taxon>
        <taxon>Micrococcales</taxon>
        <taxon>Micrococcaceae</taxon>
        <taxon>Micrococcus</taxon>
    </lineage>
</organism>
<feature type="transmembrane region" description="Helical" evidence="2">
    <location>
        <begin position="78"/>
        <end position="102"/>
    </location>
</feature>
<sequence length="111" mass="11995">MTQQPEPRLDGTADHDRDPEGNLVERKDDRRAFLTWTLISAVGLALVIASFAWPAWLVVPGALLALVGVSQSHEYRGYSHWFGLLVAAVAIGGGPFHLLSLAGDLGSFLSR</sequence>
<gene>
    <name evidence="3" type="ORF">HDA33_001619</name>
</gene>
<name>A0A4Y8Z8D0_9MICC</name>
<proteinExistence type="predicted"/>
<feature type="transmembrane region" description="Helical" evidence="2">
    <location>
        <begin position="33"/>
        <end position="58"/>
    </location>
</feature>
<evidence type="ECO:0000256" key="2">
    <source>
        <dbReference type="SAM" id="Phobius"/>
    </source>
</evidence>
<keyword evidence="2" id="KW-0812">Transmembrane</keyword>
<keyword evidence="2" id="KW-1133">Transmembrane helix</keyword>
<keyword evidence="2" id="KW-0472">Membrane</keyword>
<dbReference type="AlphaFoldDB" id="A0A4Y8Z8D0"/>
<feature type="compositionally biased region" description="Basic and acidic residues" evidence="1">
    <location>
        <begin position="7"/>
        <end position="22"/>
    </location>
</feature>
<dbReference type="EMBL" id="JACHMW010000001">
    <property type="protein sequence ID" value="MBB5849055.1"/>
    <property type="molecule type" value="Genomic_DNA"/>
</dbReference>
<evidence type="ECO:0000313" key="4">
    <source>
        <dbReference type="Proteomes" id="UP000567246"/>
    </source>
</evidence>
<protein>
    <submittedName>
        <fullName evidence="3">Uncharacterized protein</fullName>
    </submittedName>
</protein>
<keyword evidence="4" id="KW-1185">Reference proteome</keyword>
<dbReference type="Proteomes" id="UP000567246">
    <property type="component" value="Unassembled WGS sequence"/>
</dbReference>
<evidence type="ECO:0000256" key="1">
    <source>
        <dbReference type="SAM" id="MobiDB-lite"/>
    </source>
</evidence>
<evidence type="ECO:0000313" key="3">
    <source>
        <dbReference type="EMBL" id="MBB5849055.1"/>
    </source>
</evidence>
<comment type="caution">
    <text evidence="3">The sequence shown here is derived from an EMBL/GenBank/DDBJ whole genome shotgun (WGS) entry which is preliminary data.</text>
</comment>
<reference evidence="3 4" key="1">
    <citation type="submission" date="2020-08" db="EMBL/GenBank/DDBJ databases">
        <title>Sequencing the genomes of 1000 actinobacteria strains.</title>
        <authorList>
            <person name="Klenk H.-P."/>
        </authorList>
    </citation>
    <scope>NUCLEOTIDE SEQUENCE [LARGE SCALE GENOMIC DNA]</scope>
    <source>
        <strain evidence="3 4">DSM 17945</strain>
    </source>
</reference>
<accession>A0A4Y8Z8D0</accession>